<evidence type="ECO:0000313" key="2">
    <source>
        <dbReference type="EMBL" id="KXA99694.1"/>
    </source>
</evidence>
<organism evidence="2 3">
    <name type="scientific">candidate division MSBL1 archaeon SCGC-AAA259O05</name>
    <dbReference type="NCBI Taxonomy" id="1698271"/>
    <lineage>
        <taxon>Archaea</taxon>
        <taxon>Methanobacteriati</taxon>
        <taxon>Methanobacteriota</taxon>
        <taxon>candidate division MSBL1</taxon>
    </lineage>
</organism>
<name>A0A133UZT9_9EURY</name>
<accession>A0A133UZT9</accession>
<evidence type="ECO:0000313" key="3">
    <source>
        <dbReference type="Proteomes" id="UP000070344"/>
    </source>
</evidence>
<evidence type="ECO:0000256" key="1">
    <source>
        <dbReference type="SAM" id="MobiDB-lite"/>
    </source>
</evidence>
<dbReference type="EMBL" id="LHXV01000073">
    <property type="protein sequence ID" value="KXA99694.1"/>
    <property type="molecule type" value="Genomic_DNA"/>
</dbReference>
<keyword evidence="3" id="KW-1185">Reference proteome</keyword>
<comment type="caution">
    <text evidence="2">The sequence shown here is derived from an EMBL/GenBank/DDBJ whole genome shotgun (WGS) entry which is preliminary data.</text>
</comment>
<dbReference type="AlphaFoldDB" id="A0A133UZT9"/>
<proteinExistence type="predicted"/>
<dbReference type="Proteomes" id="UP000070344">
    <property type="component" value="Unassembled WGS sequence"/>
</dbReference>
<gene>
    <name evidence="2" type="ORF">AKJ41_05020</name>
</gene>
<sequence length="68" mass="8024">MKRTHHWYNISPGRGRHSDTQTEHGFFRNRQRNGGRDHYQEQGVVDPGHDYGELPFPVCSFLRLICNN</sequence>
<protein>
    <submittedName>
        <fullName evidence="2">Uncharacterized protein</fullName>
    </submittedName>
</protein>
<reference evidence="2 3" key="1">
    <citation type="journal article" date="2016" name="Sci. Rep.">
        <title>Metabolic traits of an uncultured archaeal lineage -MSBL1- from brine pools of the Red Sea.</title>
        <authorList>
            <person name="Mwirichia R."/>
            <person name="Alam I."/>
            <person name="Rashid M."/>
            <person name="Vinu M."/>
            <person name="Ba-Alawi W."/>
            <person name="Anthony Kamau A."/>
            <person name="Kamanda Ngugi D."/>
            <person name="Goker M."/>
            <person name="Klenk H.P."/>
            <person name="Bajic V."/>
            <person name="Stingl U."/>
        </authorList>
    </citation>
    <scope>NUCLEOTIDE SEQUENCE [LARGE SCALE GENOMIC DNA]</scope>
    <source>
        <strain evidence="2">SCGC-AAA259O05</strain>
    </source>
</reference>
<feature type="region of interest" description="Disordered" evidence="1">
    <location>
        <begin position="1"/>
        <end position="23"/>
    </location>
</feature>